<dbReference type="EMBL" id="CP002042">
    <property type="protein sequence ID" value="ADH62508.1"/>
    <property type="molecule type" value="Genomic_DNA"/>
</dbReference>
<feature type="domain" description="Nitroreductase" evidence="1">
    <location>
        <begin position="186"/>
        <end position="373"/>
    </location>
</feature>
<evidence type="ECO:0000313" key="3">
    <source>
        <dbReference type="Proteomes" id="UP000001916"/>
    </source>
</evidence>
<dbReference type="InterPro" id="IPR020051">
    <property type="entry name" value="SagB-type_dehydrogenase"/>
</dbReference>
<dbReference type="PANTHER" id="PTHR43745:SF2">
    <property type="entry name" value="NITROREDUCTASE MJ1384-RELATED"/>
    <property type="match status" value="1"/>
</dbReference>
<dbReference type="STRING" id="526227.Mesil_0581"/>
<accession>D7BAI6</accession>
<evidence type="ECO:0000259" key="1">
    <source>
        <dbReference type="Pfam" id="PF00881"/>
    </source>
</evidence>
<gene>
    <name evidence="2" type="ordered locus">Mesil_0581</name>
</gene>
<dbReference type="Gene3D" id="3.40.109.10">
    <property type="entry name" value="NADH Oxidase"/>
    <property type="match status" value="1"/>
</dbReference>
<dbReference type="HOGENOM" id="CLU_059362_0_2_0"/>
<sequence length="391" mass="44053">MLPFFLTDGTMPDFSELLQGRIALRNQSMVLAASAIAEAESLLCLDEFTELQNIPSRSWVEASSLKKPECVMAWSKSGLLITDLSEDWASAYRQKEERLDSELWHCRSAVYHFLSKWKGVSLFPPINAEEADPYGFALQKLAEGAKSWEKLELPPSPFWNHPRALSQIPLNPPERPTNSDLFDTLLSRASTRYFNPESALTLNDLSVLLYYAFAPLGTAKSVYTAIHKTSPSGGGLHPTEAYLLVRKVENLRPGLYHYLPQDHSLEVLTTFTEREAAERAVHYAAGQPYVLHAGALIIMASRFYRNHWKYRRNERTYMVMAMDIGHLGQTLYLLSAKLDLGYFFTAAVNAADIESDLYLDGAQQGVMAMFAVGVKHPQATLEFSPFVSRRF</sequence>
<dbReference type="OrthoDB" id="9801593at2"/>
<dbReference type="InterPro" id="IPR029479">
    <property type="entry name" value="Nitroreductase"/>
</dbReference>
<reference evidence="2 3" key="1">
    <citation type="journal article" date="2010" name="Stand. Genomic Sci.">
        <title>Complete genome sequence of Meiothermus silvanus type strain (VI-R2).</title>
        <authorList>
            <person name="Sikorski J."/>
            <person name="Tindall B.J."/>
            <person name="Lowry S."/>
            <person name="Lucas S."/>
            <person name="Nolan M."/>
            <person name="Copeland A."/>
            <person name="Glavina Del Rio T."/>
            <person name="Tice H."/>
            <person name="Cheng J.F."/>
            <person name="Han C."/>
            <person name="Pitluck S."/>
            <person name="Liolios K."/>
            <person name="Ivanova N."/>
            <person name="Mavromatis K."/>
            <person name="Mikhailova N."/>
            <person name="Pati A."/>
            <person name="Goodwin L."/>
            <person name="Chen A."/>
            <person name="Palaniappan K."/>
            <person name="Land M."/>
            <person name="Hauser L."/>
            <person name="Chang Y.J."/>
            <person name="Jeffries C.D."/>
            <person name="Rohde M."/>
            <person name="Goker M."/>
            <person name="Woyke T."/>
            <person name="Bristow J."/>
            <person name="Eisen J.A."/>
            <person name="Markowitz V."/>
            <person name="Hugenholtz P."/>
            <person name="Kyrpides N.C."/>
            <person name="Klenk H.P."/>
            <person name="Lapidus A."/>
        </authorList>
    </citation>
    <scope>NUCLEOTIDE SEQUENCE [LARGE SCALE GENOMIC DNA]</scope>
    <source>
        <strain evidence="3">ATCC 700542 / DSM 9946 / VI-R2</strain>
    </source>
</reference>
<proteinExistence type="predicted"/>
<dbReference type="RefSeq" id="WP_013157101.1">
    <property type="nucleotide sequence ID" value="NC_014212.1"/>
</dbReference>
<dbReference type="Pfam" id="PF00881">
    <property type="entry name" value="Nitroreductase"/>
    <property type="match status" value="1"/>
</dbReference>
<keyword evidence="3" id="KW-1185">Reference proteome</keyword>
<dbReference type="SUPFAM" id="SSF55469">
    <property type="entry name" value="FMN-dependent nitroreductase-like"/>
    <property type="match status" value="1"/>
</dbReference>
<dbReference type="InterPro" id="IPR000415">
    <property type="entry name" value="Nitroreductase-like"/>
</dbReference>
<dbReference type="NCBIfam" id="TIGR03605">
    <property type="entry name" value="antibiot_sagB"/>
    <property type="match status" value="1"/>
</dbReference>
<dbReference type="Proteomes" id="UP000001916">
    <property type="component" value="Chromosome"/>
</dbReference>
<dbReference type="PANTHER" id="PTHR43745">
    <property type="entry name" value="NITROREDUCTASE MJ1384-RELATED"/>
    <property type="match status" value="1"/>
</dbReference>
<evidence type="ECO:0000313" key="2">
    <source>
        <dbReference type="EMBL" id="ADH62508.1"/>
    </source>
</evidence>
<dbReference type="GO" id="GO:0016491">
    <property type="term" value="F:oxidoreductase activity"/>
    <property type="evidence" value="ECO:0007669"/>
    <property type="project" value="InterPro"/>
</dbReference>
<dbReference type="CDD" id="cd02142">
    <property type="entry name" value="McbC_SagB-like_oxidoreductase"/>
    <property type="match status" value="1"/>
</dbReference>
<organism evidence="2 3">
    <name type="scientific">Allomeiothermus silvanus (strain ATCC 700542 / DSM 9946 / NBRC 106475 / NCIMB 13440 / VI-R2)</name>
    <name type="common">Thermus silvanus</name>
    <dbReference type="NCBI Taxonomy" id="526227"/>
    <lineage>
        <taxon>Bacteria</taxon>
        <taxon>Thermotogati</taxon>
        <taxon>Deinococcota</taxon>
        <taxon>Deinococci</taxon>
        <taxon>Thermales</taxon>
        <taxon>Thermaceae</taxon>
        <taxon>Allomeiothermus</taxon>
    </lineage>
</organism>
<name>D7BAI6_ALLS1</name>
<dbReference type="NCBIfam" id="TIGR04511">
    <property type="entry name" value="SagB_rel_DH_2"/>
    <property type="match status" value="1"/>
</dbReference>
<dbReference type="AlphaFoldDB" id="D7BAI6"/>
<dbReference type="eggNOG" id="COG0778">
    <property type="taxonomic scope" value="Bacteria"/>
</dbReference>
<dbReference type="InterPro" id="IPR052544">
    <property type="entry name" value="Bacteriocin_Proc_Enz"/>
</dbReference>
<dbReference type="KEGG" id="msv:Mesil_0581"/>
<protein>
    <submittedName>
        <fullName evidence="2">SagB-type dehydrogenase domain protein</fullName>
    </submittedName>
</protein>
<dbReference type="InterPro" id="IPR030965">
    <property type="entry name" value="SagB-rel_DH_2"/>
</dbReference>